<dbReference type="RefSeq" id="XP_014666268.1">
    <property type="nucleotide sequence ID" value="XM_014810782.1"/>
</dbReference>
<evidence type="ECO:0000313" key="11">
    <source>
        <dbReference type="RefSeq" id="XP_014666265.1"/>
    </source>
</evidence>
<dbReference type="PROSITE" id="PS01023">
    <property type="entry name" value="PTR2_2"/>
    <property type="match status" value="1"/>
</dbReference>
<name>A0ABM1E244_PRICU</name>
<dbReference type="RefSeq" id="XP_014666270.1">
    <property type="nucleotide sequence ID" value="XM_014810784.1"/>
</dbReference>
<feature type="transmembrane region" description="Helical" evidence="9">
    <location>
        <begin position="669"/>
        <end position="692"/>
    </location>
</feature>
<evidence type="ECO:0000313" key="16">
    <source>
        <dbReference type="RefSeq" id="XP_014666270.1"/>
    </source>
</evidence>
<dbReference type="RefSeq" id="XP_014666266.1">
    <property type="nucleotide sequence ID" value="XM_014810780.1"/>
</dbReference>
<feature type="transmembrane region" description="Helical" evidence="9">
    <location>
        <begin position="698"/>
        <end position="722"/>
    </location>
</feature>
<evidence type="ECO:0000313" key="15">
    <source>
        <dbReference type="RefSeq" id="XP_014666269.1"/>
    </source>
</evidence>
<dbReference type="RefSeq" id="XP_014666265.1">
    <property type="nucleotide sequence ID" value="XM_014810779.1"/>
</dbReference>
<dbReference type="Gene3D" id="1.20.1250.20">
    <property type="entry name" value="MFS general substrate transporter like domains"/>
    <property type="match status" value="2"/>
</dbReference>
<evidence type="ECO:0000256" key="5">
    <source>
        <dbReference type="ARBA" id="ARBA00022989"/>
    </source>
</evidence>
<reference evidence="11 12" key="1">
    <citation type="submission" date="2025-05" db="UniProtKB">
        <authorList>
            <consortium name="RefSeq"/>
        </authorList>
    </citation>
    <scope>IDENTIFICATION</scope>
</reference>
<feature type="transmembrane region" description="Helical" evidence="9">
    <location>
        <begin position="305"/>
        <end position="323"/>
    </location>
</feature>
<dbReference type="CDD" id="cd17347">
    <property type="entry name" value="MFS_SLC15A1_2_like"/>
    <property type="match status" value="1"/>
</dbReference>
<keyword evidence="5 9" id="KW-1133">Transmembrane helix</keyword>
<evidence type="ECO:0000256" key="2">
    <source>
        <dbReference type="ARBA" id="ARBA00005982"/>
    </source>
</evidence>
<evidence type="ECO:0000256" key="9">
    <source>
        <dbReference type="SAM" id="Phobius"/>
    </source>
</evidence>
<comment type="similarity">
    <text evidence="2 7">Belongs to the major facilitator superfamily. Proton-dependent oligopeptide transporter (POT/PTR) (TC 2.A.17) family.</text>
</comment>
<feature type="transmembrane region" description="Helical" evidence="9">
    <location>
        <begin position="387"/>
        <end position="407"/>
    </location>
</feature>
<dbReference type="RefSeq" id="XP_014666269.1">
    <property type="nucleotide sequence ID" value="XM_014810783.1"/>
</dbReference>
<keyword evidence="4" id="KW-0571">Peptide transport</keyword>
<dbReference type="InterPro" id="IPR036259">
    <property type="entry name" value="MFS_trans_sf"/>
</dbReference>
<evidence type="ECO:0000313" key="14">
    <source>
        <dbReference type="RefSeq" id="XP_014666268.1"/>
    </source>
</evidence>
<keyword evidence="6 9" id="KW-0472">Membrane</keyword>
<comment type="subcellular location">
    <subcellularLocation>
        <location evidence="1 7">Membrane</location>
        <topology evidence="1 7">Multi-pass membrane protein</topology>
    </subcellularLocation>
</comment>
<evidence type="ECO:0000313" key="13">
    <source>
        <dbReference type="RefSeq" id="XP_014666267.1"/>
    </source>
</evidence>
<feature type="transmembrane region" description="Helical" evidence="9">
    <location>
        <begin position="152"/>
        <end position="172"/>
    </location>
</feature>
<evidence type="ECO:0000313" key="10">
    <source>
        <dbReference type="Proteomes" id="UP000695022"/>
    </source>
</evidence>
<dbReference type="SUPFAM" id="SSF103473">
    <property type="entry name" value="MFS general substrate transporter"/>
    <property type="match status" value="1"/>
</dbReference>
<dbReference type="InterPro" id="IPR018456">
    <property type="entry name" value="PTR2_symporter_CS"/>
</dbReference>
<dbReference type="InterPro" id="IPR000109">
    <property type="entry name" value="POT_fam"/>
</dbReference>
<keyword evidence="7" id="KW-0813">Transport</keyword>
<feature type="transmembrane region" description="Helical" evidence="9">
    <location>
        <begin position="354"/>
        <end position="375"/>
    </location>
</feature>
<evidence type="ECO:0000256" key="6">
    <source>
        <dbReference type="ARBA" id="ARBA00023136"/>
    </source>
</evidence>
<dbReference type="Proteomes" id="UP000695022">
    <property type="component" value="Unplaced"/>
</dbReference>
<dbReference type="GeneID" id="106808182"/>
<dbReference type="Pfam" id="PF00854">
    <property type="entry name" value="PTR2"/>
    <property type="match status" value="2"/>
</dbReference>
<evidence type="ECO:0000256" key="1">
    <source>
        <dbReference type="ARBA" id="ARBA00004141"/>
    </source>
</evidence>
<sequence length="791" mass="87705">MAVVLGADTELAIFACPREDDESGEDDEYLIPSEAAKLLSVDDSVPEEKLPYPKCVFFILGNEFCERFSYYGMRAVLVLFLKNVLLFTDNSATAIYHAFAMLCYFTPLFGAPLADGFLGKFWTIFYLSIVYIIGLILLAVTSIPPVNNGNAVGPLLGLLLIGIGTGGIKPCVSSFGGDQFSKGQEQELKSFFSVFYMSINLGSLASTYLTPYFRSEVECFDEDCYPLAFGVPAGLLIIALVMFVIGKPFYKIQQPVGENVVVSFVKCVFYALRRRIQNCCSSVHEHWLDYAEEKYDSKLVADVKSVLRVLVMFLPLPVFWALFDQQGSRWVLQAEKMNGELGGTFSIKPDQMQLLNPLLIVTLIPLFEGVLWPCFRCLHIPARPLQRMAAGMLFASGAFVIAAFVQLEVEKGVLIVPDNQVRYQIMNALPCDVNVTLPDGLSVLNSGNVMVYERNPNNAFNMTIDCDDTNVCSSYCKETSYTVEGSSGGVGYSLIAAEYDMATKGLQVLQYKDNLAKTSNGDMSFRAVSLLYTKQDIVFWSANTYKNKWFRDMTYGNISELAVNYDTGPYDVSIHAPDAENDEGFQFVKNINTDPGATYTYVLRSDIGNSDPAEVKVLEFVVVPANNMSILWQIPQFVVMTTGEVIFSVTGLEFAYSQAPPSMKALMQAGWLLTVAVGNLIVMIVAEVAFMPDQFSEFLLFAGLMLGVDIIFAIMAVFYTYVDYESHDPDAVEEDDPPPYSKGDPSYNNDADGHPIPLRSQTTWTDFGQRGEDNDNKTTIDRENGGVSTKM</sequence>
<feature type="region of interest" description="Disordered" evidence="8">
    <location>
        <begin position="729"/>
        <end position="791"/>
    </location>
</feature>
<evidence type="ECO:0000256" key="4">
    <source>
        <dbReference type="ARBA" id="ARBA00022856"/>
    </source>
</evidence>
<evidence type="ECO:0000256" key="7">
    <source>
        <dbReference type="RuleBase" id="RU003755"/>
    </source>
</evidence>
<dbReference type="RefSeq" id="XP_014666267.1">
    <property type="nucleotide sequence ID" value="XM_014810781.1"/>
</dbReference>
<gene>
    <name evidence="11 12 13 14 15 16" type="primary">LOC106808182</name>
</gene>
<feature type="transmembrane region" description="Helical" evidence="9">
    <location>
        <begin position="94"/>
        <end position="114"/>
    </location>
</feature>
<feature type="transmembrane region" description="Helical" evidence="9">
    <location>
        <begin position="121"/>
        <end position="140"/>
    </location>
</feature>
<keyword evidence="10" id="KW-1185">Reference proteome</keyword>
<proteinExistence type="inferred from homology"/>
<evidence type="ECO:0000313" key="12">
    <source>
        <dbReference type="RefSeq" id="XP_014666266.1"/>
    </source>
</evidence>
<feature type="transmembrane region" description="Helical" evidence="9">
    <location>
        <begin position="193"/>
        <end position="213"/>
    </location>
</feature>
<evidence type="ECO:0000256" key="8">
    <source>
        <dbReference type="SAM" id="MobiDB-lite"/>
    </source>
</evidence>
<organism evidence="10 11">
    <name type="scientific">Priapulus caudatus</name>
    <name type="common">Priapulid worm</name>
    <dbReference type="NCBI Taxonomy" id="37621"/>
    <lineage>
        <taxon>Eukaryota</taxon>
        <taxon>Metazoa</taxon>
        <taxon>Ecdysozoa</taxon>
        <taxon>Scalidophora</taxon>
        <taxon>Priapulida</taxon>
        <taxon>Priapulimorpha</taxon>
        <taxon>Priapulimorphida</taxon>
        <taxon>Priapulidae</taxon>
        <taxon>Priapulus</taxon>
    </lineage>
</organism>
<feature type="compositionally biased region" description="Basic and acidic residues" evidence="8">
    <location>
        <begin position="769"/>
        <end position="784"/>
    </location>
</feature>
<accession>A0ABM1E244</accession>
<dbReference type="PANTHER" id="PTHR11654">
    <property type="entry name" value="OLIGOPEPTIDE TRANSPORTER-RELATED"/>
    <property type="match status" value="1"/>
</dbReference>
<protein>
    <submittedName>
        <fullName evidence="11 12">Solute carrier family 15 member 1-like isoform X1</fullName>
    </submittedName>
</protein>
<keyword evidence="4" id="KW-0653">Protein transport</keyword>
<feature type="transmembrane region" description="Helical" evidence="9">
    <location>
        <begin position="225"/>
        <end position="245"/>
    </location>
</feature>
<evidence type="ECO:0000256" key="3">
    <source>
        <dbReference type="ARBA" id="ARBA00022692"/>
    </source>
</evidence>
<keyword evidence="3 7" id="KW-0812">Transmembrane</keyword>